<feature type="transmembrane region" description="Helical" evidence="6">
    <location>
        <begin position="12"/>
        <end position="30"/>
    </location>
</feature>
<keyword evidence="4 6" id="KW-1133">Transmembrane helix</keyword>
<evidence type="ECO:0000256" key="2">
    <source>
        <dbReference type="ARBA" id="ARBA00009012"/>
    </source>
</evidence>
<feature type="transmembrane region" description="Helical" evidence="6">
    <location>
        <begin position="217"/>
        <end position="240"/>
    </location>
</feature>
<dbReference type="Proteomes" id="UP000298652">
    <property type="component" value="Chromosome 3"/>
</dbReference>
<dbReference type="AlphaFoldDB" id="A0A4U6VI73"/>
<dbReference type="PANTHER" id="PTHR13353">
    <property type="entry name" value="TRANSMEMBRANE PROTEIN 19"/>
    <property type="match status" value="1"/>
</dbReference>
<gene>
    <name evidence="7" type="ORF">SEVIR_3G239100v2</name>
</gene>
<evidence type="ECO:0000256" key="3">
    <source>
        <dbReference type="ARBA" id="ARBA00022692"/>
    </source>
</evidence>
<feature type="transmembrane region" description="Helical" evidence="6">
    <location>
        <begin position="178"/>
        <end position="205"/>
    </location>
</feature>
<organism evidence="7 8">
    <name type="scientific">Setaria viridis</name>
    <name type="common">Green bristlegrass</name>
    <name type="synonym">Setaria italica subsp. viridis</name>
    <dbReference type="NCBI Taxonomy" id="4556"/>
    <lineage>
        <taxon>Eukaryota</taxon>
        <taxon>Viridiplantae</taxon>
        <taxon>Streptophyta</taxon>
        <taxon>Embryophyta</taxon>
        <taxon>Tracheophyta</taxon>
        <taxon>Spermatophyta</taxon>
        <taxon>Magnoliopsida</taxon>
        <taxon>Liliopsida</taxon>
        <taxon>Poales</taxon>
        <taxon>Poaceae</taxon>
        <taxon>PACMAD clade</taxon>
        <taxon>Panicoideae</taxon>
        <taxon>Panicodae</taxon>
        <taxon>Paniceae</taxon>
        <taxon>Cenchrinae</taxon>
        <taxon>Setaria</taxon>
    </lineage>
</organism>
<comment type="subcellular location">
    <subcellularLocation>
        <location evidence="1">Membrane</location>
        <topology evidence="1">Multi-pass membrane protein</topology>
    </subcellularLocation>
</comment>
<sequence>MVIPAAFSSSLVVRSAVGVLLAAAIAARAVRRRSLDASGGIAGFVVMAVHIACGYRYGAVLLAFFLSSSKLTKIGEDRKRRVEEEFKEGGQRNWIQVLANSTIATILVVIFEIITGGQDQCLDSNGSKIITGIMGGIIGHYCCCNGDTWSSEIGVLSNEQPRLITTLKHVRKGTNGGVTLQGLLAATGGGLLIGLTFIIVGLLTAECSFDVALQQLLVLPISAAAGLLGSLIDSLLGATLQFSGYCSVRKKVVSKSGPTVTKISGMTVLDNDAINAVFASTLTQWMFFYSCPCSFALLRIDCSRSAPRTKRSGDRGSPCLTPLLQENLFPGTPFSKIEEVPEAKICFIHVIHRDPKPLCFIMSSIVVCSMWSKAFSKSNFRITISFFLTYDISGYIQKPKQGNPGWFLF</sequence>
<dbReference type="Gramene" id="TKW27149">
    <property type="protein sequence ID" value="TKW27149"/>
    <property type="gene ID" value="SEVIR_3G239100v2"/>
</dbReference>
<dbReference type="GO" id="GO:0016020">
    <property type="term" value="C:membrane"/>
    <property type="evidence" value="ECO:0007669"/>
    <property type="project" value="UniProtKB-SubCell"/>
</dbReference>
<protein>
    <recommendedName>
        <fullName evidence="9">Transmembrane protein 19</fullName>
    </recommendedName>
</protein>
<reference evidence="7" key="1">
    <citation type="submission" date="2019-03" db="EMBL/GenBank/DDBJ databases">
        <title>WGS assembly of Setaria viridis.</title>
        <authorList>
            <person name="Huang P."/>
            <person name="Jenkins J."/>
            <person name="Grimwood J."/>
            <person name="Barry K."/>
            <person name="Healey A."/>
            <person name="Mamidi S."/>
            <person name="Sreedasyam A."/>
            <person name="Shu S."/>
            <person name="Feldman M."/>
            <person name="Wu J."/>
            <person name="Yu Y."/>
            <person name="Chen C."/>
            <person name="Johnson J."/>
            <person name="Rokhsar D."/>
            <person name="Baxter I."/>
            <person name="Schmutz J."/>
            <person name="Brutnell T."/>
            <person name="Kellogg E."/>
        </authorList>
    </citation>
    <scope>NUCLEOTIDE SEQUENCE [LARGE SCALE GENOMIC DNA]</scope>
</reference>
<keyword evidence="5 6" id="KW-0472">Membrane</keyword>
<evidence type="ECO:0000256" key="6">
    <source>
        <dbReference type="SAM" id="Phobius"/>
    </source>
</evidence>
<dbReference type="OMA" id="QAGACAM"/>
<evidence type="ECO:0000313" key="7">
    <source>
        <dbReference type="EMBL" id="TKW27149.1"/>
    </source>
</evidence>
<dbReference type="InterPro" id="IPR002794">
    <property type="entry name" value="DUF92_TMEM19"/>
</dbReference>
<evidence type="ECO:0000256" key="1">
    <source>
        <dbReference type="ARBA" id="ARBA00004141"/>
    </source>
</evidence>
<keyword evidence="8" id="KW-1185">Reference proteome</keyword>
<accession>A0A4U6VI73</accession>
<keyword evidence="3 6" id="KW-0812">Transmembrane</keyword>
<evidence type="ECO:0000256" key="5">
    <source>
        <dbReference type="ARBA" id="ARBA00023136"/>
    </source>
</evidence>
<dbReference type="PANTHER" id="PTHR13353:SF14">
    <property type="entry name" value="PROTEIN PGR"/>
    <property type="match status" value="1"/>
</dbReference>
<dbReference type="EMBL" id="CM016554">
    <property type="protein sequence ID" value="TKW27149.1"/>
    <property type="molecule type" value="Genomic_DNA"/>
</dbReference>
<name>A0A4U6VI73_SETVI</name>
<evidence type="ECO:0000313" key="8">
    <source>
        <dbReference type="Proteomes" id="UP000298652"/>
    </source>
</evidence>
<evidence type="ECO:0008006" key="9">
    <source>
        <dbReference type="Google" id="ProtNLM"/>
    </source>
</evidence>
<evidence type="ECO:0000256" key="4">
    <source>
        <dbReference type="ARBA" id="ARBA00022989"/>
    </source>
</evidence>
<comment type="similarity">
    <text evidence="2">Belongs to the TMEM19 family.</text>
</comment>
<dbReference type="Pfam" id="PF01940">
    <property type="entry name" value="DUF92"/>
    <property type="match status" value="1"/>
</dbReference>
<feature type="transmembrane region" description="Helical" evidence="6">
    <location>
        <begin position="94"/>
        <end position="114"/>
    </location>
</feature>
<proteinExistence type="inferred from homology"/>
<feature type="transmembrane region" description="Helical" evidence="6">
    <location>
        <begin position="42"/>
        <end position="66"/>
    </location>
</feature>